<accession>A0A7M7MYF4</accession>
<evidence type="ECO:0000256" key="3">
    <source>
        <dbReference type="ARBA" id="ARBA00022679"/>
    </source>
</evidence>
<dbReference type="RefSeq" id="XP_030828444.1">
    <property type="nucleotide sequence ID" value="XM_030972584.1"/>
</dbReference>
<proteinExistence type="inferred from homology"/>
<keyword evidence="7 9" id="KW-0472">Membrane</keyword>
<dbReference type="InParanoid" id="A0A7M7MYF4"/>
<keyword evidence="11" id="KW-1185">Reference proteome</keyword>
<evidence type="ECO:0000256" key="5">
    <source>
        <dbReference type="ARBA" id="ARBA00022989"/>
    </source>
</evidence>
<dbReference type="GeneID" id="100889216"/>
<dbReference type="Pfam" id="PF03567">
    <property type="entry name" value="Sulfotransfer_2"/>
    <property type="match status" value="1"/>
</dbReference>
<evidence type="ECO:0000256" key="4">
    <source>
        <dbReference type="ARBA" id="ARBA00022692"/>
    </source>
</evidence>
<evidence type="ECO:0000256" key="6">
    <source>
        <dbReference type="ARBA" id="ARBA00023034"/>
    </source>
</evidence>
<keyword evidence="9" id="KW-0735">Signal-anchor</keyword>
<evidence type="ECO:0000256" key="9">
    <source>
        <dbReference type="RuleBase" id="RU364020"/>
    </source>
</evidence>
<comment type="subcellular location">
    <subcellularLocation>
        <location evidence="1 9">Golgi apparatus membrane</location>
        <topology evidence="1 9">Single-pass type II membrane protein</topology>
    </subcellularLocation>
</comment>
<evidence type="ECO:0000313" key="10">
    <source>
        <dbReference type="EnsemblMetazoa" id="XP_030828444"/>
    </source>
</evidence>
<dbReference type="GO" id="GO:0000139">
    <property type="term" value="C:Golgi membrane"/>
    <property type="evidence" value="ECO:0007669"/>
    <property type="project" value="UniProtKB-SubCell"/>
</dbReference>
<dbReference type="FunCoup" id="A0A7M7MYF4">
    <property type="interactions" value="4"/>
</dbReference>
<evidence type="ECO:0000256" key="7">
    <source>
        <dbReference type="ARBA" id="ARBA00023136"/>
    </source>
</evidence>
<keyword evidence="6 9" id="KW-0333">Golgi apparatus</keyword>
<comment type="similarity">
    <text evidence="2 9">Belongs to the sulfotransferase 2 family.</text>
</comment>
<evidence type="ECO:0000313" key="11">
    <source>
        <dbReference type="Proteomes" id="UP000007110"/>
    </source>
</evidence>
<dbReference type="GO" id="GO:0008146">
    <property type="term" value="F:sulfotransferase activity"/>
    <property type="evidence" value="ECO:0000318"/>
    <property type="project" value="GO_Central"/>
</dbReference>
<keyword evidence="9" id="KW-0119">Carbohydrate metabolism</keyword>
<evidence type="ECO:0000256" key="2">
    <source>
        <dbReference type="ARBA" id="ARBA00006339"/>
    </source>
</evidence>
<keyword evidence="4 9" id="KW-0812">Transmembrane</keyword>
<keyword evidence="8 9" id="KW-0325">Glycoprotein</keyword>
<dbReference type="GO" id="GO:0016051">
    <property type="term" value="P:carbohydrate biosynthetic process"/>
    <property type="evidence" value="ECO:0007669"/>
    <property type="project" value="InterPro"/>
</dbReference>
<reference evidence="11" key="1">
    <citation type="submission" date="2015-02" db="EMBL/GenBank/DDBJ databases">
        <title>Genome sequencing for Strongylocentrotus purpuratus.</title>
        <authorList>
            <person name="Murali S."/>
            <person name="Liu Y."/>
            <person name="Vee V."/>
            <person name="English A."/>
            <person name="Wang M."/>
            <person name="Skinner E."/>
            <person name="Han Y."/>
            <person name="Muzny D.M."/>
            <person name="Worley K.C."/>
            <person name="Gibbs R.A."/>
        </authorList>
    </citation>
    <scope>NUCLEOTIDE SEQUENCE</scope>
</reference>
<dbReference type="EnsemblMetazoa" id="XM_030972584">
    <property type="protein sequence ID" value="XP_030828444"/>
    <property type="gene ID" value="LOC100889216"/>
</dbReference>
<organism evidence="10 11">
    <name type="scientific">Strongylocentrotus purpuratus</name>
    <name type="common">Purple sea urchin</name>
    <dbReference type="NCBI Taxonomy" id="7668"/>
    <lineage>
        <taxon>Eukaryota</taxon>
        <taxon>Metazoa</taxon>
        <taxon>Echinodermata</taxon>
        <taxon>Eleutherozoa</taxon>
        <taxon>Echinozoa</taxon>
        <taxon>Echinoidea</taxon>
        <taxon>Euechinoidea</taxon>
        <taxon>Echinacea</taxon>
        <taxon>Camarodonta</taxon>
        <taxon>Echinidea</taxon>
        <taxon>Strongylocentrotidae</taxon>
        <taxon>Strongylocentrotus</taxon>
    </lineage>
</organism>
<dbReference type="PANTHER" id="PTHR12137">
    <property type="entry name" value="CARBOHYDRATE SULFOTRANSFERASE"/>
    <property type="match status" value="1"/>
</dbReference>
<evidence type="ECO:0000256" key="8">
    <source>
        <dbReference type="ARBA" id="ARBA00023180"/>
    </source>
</evidence>
<dbReference type="Proteomes" id="UP000007110">
    <property type="component" value="Unassembled WGS sequence"/>
</dbReference>
<reference evidence="10" key="2">
    <citation type="submission" date="2021-01" db="UniProtKB">
        <authorList>
            <consortium name="EnsemblMetazoa"/>
        </authorList>
    </citation>
    <scope>IDENTIFICATION</scope>
</reference>
<evidence type="ECO:0000256" key="1">
    <source>
        <dbReference type="ARBA" id="ARBA00004323"/>
    </source>
</evidence>
<sequence>MSSKMEHKPRRLYFLEIMSTRKNVIVVVGIIVLLILINLGFVLRGLLDISSDPVYKPKARSRNEEQDERISTIGTLYDSVINLSTNAPVDKMTSSNIFFMDEQDAIQKARRAQVSHTCIKNSSGGTFTDFMKLSSHYLIVDEKYKLIYCSVPKVASTSWKRVLLVLRGIMKDTYDLSQSDVNNKVAPQKLKYLRFYPEEDIRRMLKEFTKFLVVRDPFSRILSAFRNKLDPLSDFRKCDIWQKGIGMHILKKYKPLSLIGPSRPVFKRLSTPKGVVRYDLNMADFVKFLVDPLEKNDEEHWSEIHKLCSPCLVEYDIISKFETLDTDAEYILRRIHADSIVQFPSSIGSSPTNSSNTASIKSYFKDVPRSDLDKLYRRYQLDFELFGYDNPDMGLS</sequence>
<dbReference type="EC" id="2.8.2.-" evidence="9"/>
<dbReference type="KEGG" id="spu:100889216"/>
<feature type="transmembrane region" description="Helical" evidence="9">
    <location>
        <begin position="24"/>
        <end position="47"/>
    </location>
</feature>
<keyword evidence="3 9" id="KW-0808">Transferase</keyword>
<protein>
    <recommendedName>
        <fullName evidence="9">Carbohydrate sulfotransferase</fullName>
        <ecNumber evidence="9">2.8.2.-</ecNumber>
    </recommendedName>
</protein>
<dbReference type="OMA" id="AYPFESA"/>
<dbReference type="InterPro" id="IPR018011">
    <property type="entry name" value="Carb_sulfotrans_8-10"/>
</dbReference>
<keyword evidence="5 9" id="KW-1133">Transmembrane helix</keyword>
<dbReference type="InterPro" id="IPR005331">
    <property type="entry name" value="Sulfotransferase"/>
</dbReference>
<dbReference type="PANTHER" id="PTHR12137:SF54">
    <property type="entry name" value="CARBOHYDRATE SULFOTRANSFERASE"/>
    <property type="match status" value="1"/>
</dbReference>
<dbReference type="OrthoDB" id="2019940at2759"/>
<name>A0A7M7MYF4_STRPU</name>
<dbReference type="AlphaFoldDB" id="A0A7M7MYF4"/>